<keyword evidence="1" id="KW-0472">Membrane</keyword>
<evidence type="ECO:0000313" key="2">
    <source>
        <dbReference type="EMBL" id="MBW8683846.1"/>
    </source>
</evidence>
<keyword evidence="1" id="KW-1133">Transmembrane helix</keyword>
<sequence>MENEKRSNSLMDKMDGLSGLPGDAAFNREAAWNRLQPRLPEQRASRKMVWWWAAAVILILCISPFLLKDRSRAVMPAPALVNSTTLPKPAPVITPDTIAQEKPVPVILAKAKQVSKMTDAVVIPPSDTLAITQPLVAAVPRQDSPLIQSTAATIPPKKRVVHINEVGGDVIGNTYIYPEHKQFKVAISGPAGFASQIVADKPSNTSNLPKN</sequence>
<protein>
    <submittedName>
        <fullName evidence="2">Uncharacterized protein</fullName>
    </submittedName>
</protein>
<name>A0ABS7G857_9BACT</name>
<comment type="caution">
    <text evidence="2">The sequence shown here is derived from an EMBL/GenBank/DDBJ whole genome shotgun (WGS) entry which is preliminary data.</text>
</comment>
<keyword evidence="1" id="KW-0812">Transmembrane</keyword>
<evidence type="ECO:0000313" key="3">
    <source>
        <dbReference type="Proteomes" id="UP000812961"/>
    </source>
</evidence>
<dbReference type="RefSeq" id="WP_220249055.1">
    <property type="nucleotide sequence ID" value="NZ_JAICCF010000001.1"/>
</dbReference>
<dbReference type="EMBL" id="JAICCF010000001">
    <property type="protein sequence ID" value="MBW8683846.1"/>
    <property type="molecule type" value="Genomic_DNA"/>
</dbReference>
<dbReference type="Proteomes" id="UP000812961">
    <property type="component" value="Unassembled WGS sequence"/>
</dbReference>
<reference evidence="2 3" key="1">
    <citation type="submission" date="2021-08" db="EMBL/GenBank/DDBJ databases">
        <title>The genome sequence of Chitinophaga sp. B61.</title>
        <authorList>
            <person name="Zhang X."/>
        </authorList>
    </citation>
    <scope>NUCLEOTIDE SEQUENCE [LARGE SCALE GENOMIC DNA]</scope>
    <source>
        <strain evidence="2 3">B61</strain>
    </source>
</reference>
<organism evidence="2 3">
    <name type="scientific">Chitinophaga rhizophila</name>
    <dbReference type="NCBI Taxonomy" id="2866212"/>
    <lineage>
        <taxon>Bacteria</taxon>
        <taxon>Pseudomonadati</taxon>
        <taxon>Bacteroidota</taxon>
        <taxon>Chitinophagia</taxon>
        <taxon>Chitinophagales</taxon>
        <taxon>Chitinophagaceae</taxon>
        <taxon>Chitinophaga</taxon>
    </lineage>
</organism>
<keyword evidence="3" id="KW-1185">Reference proteome</keyword>
<accession>A0ABS7G857</accession>
<proteinExistence type="predicted"/>
<evidence type="ECO:0000256" key="1">
    <source>
        <dbReference type="SAM" id="Phobius"/>
    </source>
</evidence>
<feature type="transmembrane region" description="Helical" evidence="1">
    <location>
        <begin position="49"/>
        <end position="67"/>
    </location>
</feature>
<gene>
    <name evidence="2" type="ORF">K1Y79_05825</name>
</gene>